<feature type="transmembrane region" description="Helical" evidence="1">
    <location>
        <begin position="6"/>
        <end position="23"/>
    </location>
</feature>
<dbReference type="PROSITE" id="PS00498">
    <property type="entry name" value="TYROSINASE_2"/>
    <property type="match status" value="1"/>
</dbReference>
<keyword evidence="1" id="KW-1133">Transmembrane helix</keyword>
<name>A0A2W1L3Q4_9BACL</name>
<dbReference type="OrthoDB" id="2660843at2"/>
<dbReference type="Pfam" id="PF24124">
    <property type="entry name" value="YphA"/>
    <property type="match status" value="1"/>
</dbReference>
<accession>A0A2W1L3Q4</accession>
<keyword evidence="1" id="KW-0812">Transmembrane</keyword>
<dbReference type="AlphaFoldDB" id="A0A2W1L3Q4"/>
<evidence type="ECO:0000313" key="3">
    <source>
        <dbReference type="EMBL" id="PZD93509.1"/>
    </source>
</evidence>
<dbReference type="InterPro" id="IPR014617">
    <property type="entry name" value="YphA_Bacsu"/>
</dbReference>
<feature type="transmembrane region" description="Helical" evidence="1">
    <location>
        <begin position="82"/>
        <end position="98"/>
    </location>
</feature>
<gene>
    <name evidence="3" type="ORF">DNH61_23090</name>
</gene>
<reference evidence="3 4" key="1">
    <citation type="submission" date="2018-06" db="EMBL/GenBank/DDBJ databases">
        <title>Paenibacillus imtechensis sp. nov.</title>
        <authorList>
            <person name="Pinnaka A.K."/>
            <person name="Singh H."/>
            <person name="Kaur M."/>
        </authorList>
    </citation>
    <scope>NUCLEOTIDE SEQUENCE [LARGE SCALE GENOMIC DNA]</scope>
    <source>
        <strain evidence="3 4">SMB1</strain>
    </source>
</reference>
<organism evidence="3 4">
    <name type="scientific">Paenibacillus sambharensis</name>
    <dbReference type="NCBI Taxonomy" id="1803190"/>
    <lineage>
        <taxon>Bacteria</taxon>
        <taxon>Bacillati</taxon>
        <taxon>Bacillota</taxon>
        <taxon>Bacilli</taxon>
        <taxon>Bacillales</taxon>
        <taxon>Paenibacillaceae</taxon>
        <taxon>Paenibacillus</taxon>
    </lineage>
</organism>
<feature type="transmembrane region" description="Helical" evidence="1">
    <location>
        <begin position="136"/>
        <end position="155"/>
    </location>
</feature>
<proteinExistence type="predicted"/>
<feature type="transmembrane region" description="Helical" evidence="1">
    <location>
        <begin position="30"/>
        <end position="48"/>
    </location>
</feature>
<protein>
    <recommendedName>
        <fullName evidence="2">Tyrosinase copper-binding domain-containing protein</fullName>
    </recommendedName>
</protein>
<evidence type="ECO:0000256" key="1">
    <source>
        <dbReference type="SAM" id="Phobius"/>
    </source>
</evidence>
<dbReference type="GO" id="GO:0016491">
    <property type="term" value="F:oxidoreductase activity"/>
    <property type="evidence" value="ECO:0007669"/>
    <property type="project" value="InterPro"/>
</dbReference>
<feature type="transmembrane region" description="Helical" evidence="1">
    <location>
        <begin position="175"/>
        <end position="196"/>
    </location>
</feature>
<feature type="transmembrane region" description="Helical" evidence="1">
    <location>
        <begin position="110"/>
        <end position="129"/>
    </location>
</feature>
<sequence length="218" mass="24289">MIAGYLSVWLLLSGMILIMTGWRRELIGGCSMRIAALFLVPLTAMTLLSAGRPVYYVLLPVAWLWLWAMMAITKHEAAVHQTYIYLTALLTAAAWIWMRKLYWFDPVFVILHPYTDAPLLAALAAAFMSARFRDQFAVLALSSTIGELGSVLIPLKELTWRSSVLDSRVLLDSFLLAMAGVRLVTVLLSLCVNLYAKLRRAGKQLLNSIAQIRGKTGT</sequence>
<feature type="domain" description="Tyrosinase copper-binding" evidence="2">
    <location>
        <begin position="105"/>
        <end position="116"/>
    </location>
</feature>
<dbReference type="RefSeq" id="WP_111149178.1">
    <property type="nucleotide sequence ID" value="NZ_QKRB01000057.1"/>
</dbReference>
<evidence type="ECO:0000313" key="4">
    <source>
        <dbReference type="Proteomes" id="UP000249522"/>
    </source>
</evidence>
<dbReference type="InterPro" id="IPR002227">
    <property type="entry name" value="Tyrosinase_Cu-bd"/>
</dbReference>
<keyword evidence="1" id="KW-0472">Membrane</keyword>
<keyword evidence="4" id="KW-1185">Reference proteome</keyword>
<evidence type="ECO:0000259" key="2">
    <source>
        <dbReference type="PROSITE" id="PS00498"/>
    </source>
</evidence>
<dbReference type="EMBL" id="QKRB01000057">
    <property type="protein sequence ID" value="PZD93509.1"/>
    <property type="molecule type" value="Genomic_DNA"/>
</dbReference>
<dbReference type="Proteomes" id="UP000249522">
    <property type="component" value="Unassembled WGS sequence"/>
</dbReference>
<comment type="caution">
    <text evidence="3">The sequence shown here is derived from an EMBL/GenBank/DDBJ whole genome shotgun (WGS) entry which is preliminary data.</text>
</comment>